<feature type="domain" description="Ig-like" evidence="4">
    <location>
        <begin position="20"/>
        <end position="112"/>
    </location>
</feature>
<keyword evidence="2" id="KW-0812">Transmembrane</keyword>
<feature type="compositionally biased region" description="Polar residues" evidence="1">
    <location>
        <begin position="122"/>
        <end position="132"/>
    </location>
</feature>
<protein>
    <recommendedName>
        <fullName evidence="4">Ig-like domain-containing protein</fullName>
    </recommendedName>
</protein>
<feature type="transmembrane region" description="Helical" evidence="2">
    <location>
        <begin position="153"/>
        <end position="174"/>
    </location>
</feature>
<evidence type="ECO:0000313" key="5">
    <source>
        <dbReference type="EMBL" id="KAK2843978.1"/>
    </source>
</evidence>
<dbReference type="SUPFAM" id="SSF48726">
    <property type="entry name" value="Immunoglobulin"/>
    <property type="match status" value="1"/>
</dbReference>
<accession>A0AA88MVF4</accession>
<organism evidence="5 6">
    <name type="scientific">Channa striata</name>
    <name type="common">Snakehead murrel</name>
    <name type="synonym">Ophicephalus striatus</name>
    <dbReference type="NCBI Taxonomy" id="64152"/>
    <lineage>
        <taxon>Eukaryota</taxon>
        <taxon>Metazoa</taxon>
        <taxon>Chordata</taxon>
        <taxon>Craniata</taxon>
        <taxon>Vertebrata</taxon>
        <taxon>Euteleostomi</taxon>
        <taxon>Actinopterygii</taxon>
        <taxon>Neopterygii</taxon>
        <taxon>Teleostei</taxon>
        <taxon>Neoteleostei</taxon>
        <taxon>Acanthomorphata</taxon>
        <taxon>Anabantaria</taxon>
        <taxon>Anabantiformes</taxon>
        <taxon>Channoidei</taxon>
        <taxon>Channidae</taxon>
        <taxon>Channa</taxon>
    </lineage>
</organism>
<dbReference type="EMBL" id="JAUPFM010000008">
    <property type="protein sequence ID" value="KAK2843978.1"/>
    <property type="molecule type" value="Genomic_DNA"/>
</dbReference>
<evidence type="ECO:0000313" key="6">
    <source>
        <dbReference type="Proteomes" id="UP001187415"/>
    </source>
</evidence>
<evidence type="ECO:0000256" key="1">
    <source>
        <dbReference type="SAM" id="MobiDB-lite"/>
    </source>
</evidence>
<comment type="caution">
    <text evidence="5">The sequence shown here is derived from an EMBL/GenBank/DDBJ whole genome shotgun (WGS) entry which is preliminary data.</text>
</comment>
<dbReference type="Gene3D" id="2.60.40.10">
    <property type="entry name" value="Immunoglobulins"/>
    <property type="match status" value="1"/>
</dbReference>
<dbReference type="PROSITE" id="PS50835">
    <property type="entry name" value="IG_LIKE"/>
    <property type="match status" value="1"/>
</dbReference>
<dbReference type="InterPro" id="IPR013783">
    <property type="entry name" value="Ig-like_fold"/>
</dbReference>
<evidence type="ECO:0000256" key="2">
    <source>
        <dbReference type="SAM" id="Phobius"/>
    </source>
</evidence>
<feature type="chain" id="PRO_5041689982" description="Ig-like domain-containing protein" evidence="3">
    <location>
        <begin position="17"/>
        <end position="179"/>
    </location>
</feature>
<keyword evidence="2" id="KW-0472">Membrane</keyword>
<dbReference type="AlphaFoldDB" id="A0AA88MVF4"/>
<proteinExistence type="predicted"/>
<reference evidence="5" key="1">
    <citation type="submission" date="2023-07" db="EMBL/GenBank/DDBJ databases">
        <title>Chromosome-level Genome Assembly of Striped Snakehead (Channa striata).</title>
        <authorList>
            <person name="Liu H."/>
        </authorList>
    </citation>
    <scope>NUCLEOTIDE SEQUENCE</scope>
    <source>
        <strain evidence="5">Gz</strain>
        <tissue evidence="5">Muscle</tissue>
    </source>
</reference>
<name>A0AA88MVF4_CHASR</name>
<dbReference type="InterPro" id="IPR007110">
    <property type="entry name" value="Ig-like_dom"/>
</dbReference>
<keyword evidence="3" id="KW-0732">Signal</keyword>
<keyword evidence="2" id="KW-1133">Transmembrane helix</keyword>
<keyword evidence="6" id="KW-1185">Reference proteome</keyword>
<feature type="signal peptide" evidence="3">
    <location>
        <begin position="1"/>
        <end position="16"/>
    </location>
</feature>
<feature type="region of interest" description="Disordered" evidence="1">
    <location>
        <begin position="118"/>
        <end position="137"/>
    </location>
</feature>
<evidence type="ECO:0000256" key="3">
    <source>
        <dbReference type="SAM" id="SignalP"/>
    </source>
</evidence>
<evidence type="ECO:0000259" key="4">
    <source>
        <dbReference type="PROSITE" id="PS50835"/>
    </source>
</evidence>
<dbReference type="InterPro" id="IPR036179">
    <property type="entry name" value="Ig-like_dom_sf"/>
</dbReference>
<dbReference type="Proteomes" id="UP001187415">
    <property type="component" value="Unassembled WGS sequence"/>
</dbReference>
<gene>
    <name evidence="5" type="ORF">Q5P01_010637</name>
</gene>
<sequence>MLFLIMSLLHWTQTEGRCSAAVSITGQDRQLSVGEGFKLSCEFTCLGGQHVAQLWRNSRSGDGVSLVNVSSVLPNVSLVLNICSATKADSGDYQCRTQPPNTISPLLSIQIADDLTTRKSSRPTNSSQQPNSAGCECTQPCDPTSQNGLRGQIWYWMLLGKTAVLLLSSAFLAVKYKRA</sequence>